<dbReference type="AlphaFoldDB" id="A0A232M728"/>
<dbReference type="Proteomes" id="UP000243515">
    <property type="component" value="Unassembled WGS sequence"/>
</dbReference>
<comment type="caution">
    <text evidence="1">The sequence shown here is derived from an EMBL/GenBank/DDBJ whole genome shotgun (WGS) entry which is preliminary data.</text>
</comment>
<sequence>DRQYGVRKYAVIEFNCRSTLKASEGLRWKHLSMRINRFPPPYNLAFPIRGGAFVAIQRV</sequence>
<organism evidence="1 2">
    <name type="scientific">Elaphomyces granulatus</name>
    <dbReference type="NCBI Taxonomy" id="519963"/>
    <lineage>
        <taxon>Eukaryota</taxon>
        <taxon>Fungi</taxon>
        <taxon>Dikarya</taxon>
        <taxon>Ascomycota</taxon>
        <taxon>Pezizomycotina</taxon>
        <taxon>Eurotiomycetes</taxon>
        <taxon>Eurotiomycetidae</taxon>
        <taxon>Eurotiales</taxon>
        <taxon>Elaphomycetaceae</taxon>
        <taxon>Elaphomyces</taxon>
    </lineage>
</organism>
<name>A0A232M728_9EURO</name>
<keyword evidence="2" id="KW-1185">Reference proteome</keyword>
<gene>
    <name evidence="1" type="ORF">Egran_00066</name>
</gene>
<evidence type="ECO:0000313" key="2">
    <source>
        <dbReference type="Proteomes" id="UP000243515"/>
    </source>
</evidence>
<evidence type="ECO:0000313" key="1">
    <source>
        <dbReference type="EMBL" id="OXV12173.1"/>
    </source>
</evidence>
<dbReference type="EMBL" id="NPHW01001809">
    <property type="protein sequence ID" value="OXV12173.1"/>
    <property type="molecule type" value="Genomic_DNA"/>
</dbReference>
<reference evidence="1 2" key="1">
    <citation type="journal article" date="2015" name="Environ. Microbiol.">
        <title>Metagenome sequence of Elaphomyces granulatus from sporocarp tissue reveals Ascomycota ectomycorrhizal fingerprints of genome expansion and a Proteobacteria-rich microbiome.</title>
        <authorList>
            <person name="Quandt C.A."/>
            <person name="Kohler A."/>
            <person name="Hesse C.N."/>
            <person name="Sharpton T.J."/>
            <person name="Martin F."/>
            <person name="Spatafora J.W."/>
        </authorList>
    </citation>
    <scope>NUCLEOTIDE SEQUENCE [LARGE SCALE GENOMIC DNA]</scope>
    <source>
        <strain evidence="1 2">OSC145934</strain>
    </source>
</reference>
<accession>A0A232M728</accession>
<proteinExistence type="predicted"/>
<protein>
    <submittedName>
        <fullName evidence="1">Uncharacterized protein</fullName>
    </submittedName>
</protein>
<feature type="non-terminal residue" evidence="1">
    <location>
        <position position="1"/>
    </location>
</feature>